<organism evidence="2 3">
    <name type="scientific">Paenibacillus amylolyticus</name>
    <dbReference type="NCBI Taxonomy" id="1451"/>
    <lineage>
        <taxon>Bacteria</taxon>
        <taxon>Bacillati</taxon>
        <taxon>Bacillota</taxon>
        <taxon>Bacilli</taxon>
        <taxon>Bacillales</taxon>
        <taxon>Paenibacillaceae</taxon>
        <taxon>Paenibacillus</taxon>
    </lineage>
</organism>
<dbReference type="Proteomes" id="UP001254832">
    <property type="component" value="Unassembled WGS sequence"/>
</dbReference>
<dbReference type="EMBL" id="JAVDTR010000020">
    <property type="protein sequence ID" value="MDR6726766.1"/>
    <property type="molecule type" value="Genomic_DNA"/>
</dbReference>
<dbReference type="PANTHER" id="PTHR37305">
    <property type="entry name" value="INTEGRAL MEMBRANE PROTEIN-RELATED"/>
    <property type="match status" value="1"/>
</dbReference>
<feature type="transmembrane region" description="Helical" evidence="1">
    <location>
        <begin position="104"/>
        <end position="128"/>
    </location>
</feature>
<dbReference type="RefSeq" id="WP_310145294.1">
    <property type="nucleotide sequence ID" value="NZ_JAVDTR010000020.1"/>
</dbReference>
<evidence type="ECO:0000256" key="1">
    <source>
        <dbReference type="SAM" id="Phobius"/>
    </source>
</evidence>
<proteinExistence type="predicted"/>
<protein>
    <submittedName>
        <fullName evidence="2">ABC-type transport system involved in multi-copper enzyme maturation permease subunit</fullName>
    </submittedName>
</protein>
<feature type="transmembrane region" description="Helical" evidence="1">
    <location>
        <begin position="220"/>
        <end position="242"/>
    </location>
</feature>
<dbReference type="AlphaFoldDB" id="A0AAP5HA66"/>
<reference evidence="2" key="1">
    <citation type="submission" date="2023-07" db="EMBL/GenBank/DDBJ databases">
        <title>Sorghum-associated microbial communities from plants grown in Nebraska, USA.</title>
        <authorList>
            <person name="Schachtman D."/>
        </authorList>
    </citation>
    <scope>NUCLEOTIDE SEQUENCE</scope>
    <source>
        <strain evidence="2">BE80</strain>
    </source>
</reference>
<dbReference type="PANTHER" id="PTHR37305:SF1">
    <property type="entry name" value="MEMBRANE PROTEIN"/>
    <property type="match status" value="1"/>
</dbReference>
<accession>A0AAP5HA66</accession>
<dbReference type="Pfam" id="PF12730">
    <property type="entry name" value="ABC2_membrane_4"/>
    <property type="match status" value="1"/>
</dbReference>
<keyword evidence="1" id="KW-0472">Membrane</keyword>
<evidence type="ECO:0000313" key="2">
    <source>
        <dbReference type="EMBL" id="MDR6726766.1"/>
    </source>
</evidence>
<gene>
    <name evidence="2" type="ORF">J2W91_005290</name>
</gene>
<feature type="transmembrane region" description="Helical" evidence="1">
    <location>
        <begin position="17"/>
        <end position="37"/>
    </location>
</feature>
<name>A0AAP5HA66_PAEAM</name>
<comment type="caution">
    <text evidence="2">The sequence shown here is derived from an EMBL/GenBank/DDBJ whole genome shotgun (WGS) entry which is preliminary data.</text>
</comment>
<keyword evidence="1" id="KW-0812">Transmembrane</keyword>
<feature type="transmembrane region" description="Helical" evidence="1">
    <location>
        <begin position="172"/>
        <end position="200"/>
    </location>
</feature>
<keyword evidence="1" id="KW-1133">Transmembrane helix</keyword>
<feature type="transmembrane region" description="Helical" evidence="1">
    <location>
        <begin position="140"/>
        <end position="165"/>
    </location>
</feature>
<feature type="transmembrane region" description="Helical" evidence="1">
    <location>
        <begin position="57"/>
        <end position="77"/>
    </location>
</feature>
<evidence type="ECO:0000313" key="3">
    <source>
        <dbReference type="Proteomes" id="UP001254832"/>
    </source>
</evidence>
<sequence length="247" mass="27060">MHNIVQAEFMKLRRKKLLLAEILIACVMPAIVTYYAANISRNASFMNSFTDFYKLSLGYMSLLILPIMLGILATMIFSDEYKYNTMKELSSVPVSKNEILISKIITLFGISLSIMMLTGVLITIGALVAGGFPDVNFTLIVRLFALCLYSGLLTPLAMLPIVLIITISKKGYVLPISISVAYVFFGYIAASSLVGIHPVSSAMNVIWYNNFEGITIEGSIIGSFLNILVVSLLCLVGSLMVLNKQEG</sequence>